<dbReference type="EMBL" id="MRCC01000008">
    <property type="protein sequence ID" value="OKH26308.1"/>
    <property type="molecule type" value="Genomic_DNA"/>
</dbReference>
<sequence length="250" mass="27807">MVKQLITAVAGLPGVGKTDWIRQQFTQKPTLYFSPATRVGIDQTRLAAEFPSVQFLADDQQAQLWNLLASGVTAYLELGYHLDLAQIAPILDTRDCHRVAIVPARRQAADWEEWADEIVEGSSTATDATALWVANTTGHVIDPDSLEVFWDELTQGAYGTVSRAKGIFELADGLSVYGDFVAGRKPQFDELNLPRWLEGRPQRLSGIEVWGNQLDENAIAQTFQDCCLSDAAIRHYQQQVKEMLIEEAIT</sequence>
<dbReference type="OrthoDB" id="539483at2"/>
<evidence type="ECO:0000313" key="3">
    <source>
        <dbReference type="Proteomes" id="UP000185984"/>
    </source>
</evidence>
<protein>
    <submittedName>
        <fullName evidence="2">GTPase, G3E family protein</fullName>
    </submittedName>
</protein>
<evidence type="ECO:0000259" key="1">
    <source>
        <dbReference type="Pfam" id="PF07683"/>
    </source>
</evidence>
<name>A0A1U7HRY3_9CHRO</name>
<dbReference type="Proteomes" id="UP000185984">
    <property type="component" value="Unassembled WGS sequence"/>
</dbReference>
<feature type="domain" description="CobW C-terminal" evidence="1">
    <location>
        <begin position="138"/>
        <end position="226"/>
    </location>
</feature>
<keyword evidence="3" id="KW-1185">Reference proteome</keyword>
<dbReference type="InterPro" id="IPR011629">
    <property type="entry name" value="CobW-like_C"/>
</dbReference>
<dbReference type="AlphaFoldDB" id="A0A1U7HRY3"/>
<accession>A0A1U7HRY3</accession>
<organism evidence="2 3">
    <name type="scientific">Chroogloeocystis siderophila 5.2 s.c.1</name>
    <dbReference type="NCBI Taxonomy" id="247279"/>
    <lineage>
        <taxon>Bacteria</taxon>
        <taxon>Bacillati</taxon>
        <taxon>Cyanobacteriota</taxon>
        <taxon>Cyanophyceae</taxon>
        <taxon>Oscillatoriophycideae</taxon>
        <taxon>Chroococcales</taxon>
        <taxon>Chroococcaceae</taxon>
        <taxon>Chroogloeocystis</taxon>
    </lineage>
</organism>
<evidence type="ECO:0000313" key="2">
    <source>
        <dbReference type="EMBL" id="OKH26308.1"/>
    </source>
</evidence>
<proteinExistence type="predicted"/>
<gene>
    <name evidence="2" type="ORF">NIES1031_11080</name>
</gene>
<dbReference type="SUPFAM" id="SSF90002">
    <property type="entry name" value="Hypothetical protein YjiA, C-terminal domain"/>
    <property type="match status" value="1"/>
</dbReference>
<comment type="caution">
    <text evidence="2">The sequence shown here is derived from an EMBL/GenBank/DDBJ whole genome shotgun (WGS) entry which is preliminary data.</text>
</comment>
<dbReference type="Pfam" id="PF07683">
    <property type="entry name" value="CobW_C"/>
    <property type="match status" value="1"/>
</dbReference>
<dbReference type="STRING" id="247279.NIES1031_11080"/>
<reference evidence="2 3" key="1">
    <citation type="submission" date="2016-11" db="EMBL/GenBank/DDBJ databases">
        <title>Draft Genome Sequences of Nine Cyanobacterial Strains from Diverse Habitats.</title>
        <authorList>
            <person name="Zhu T."/>
            <person name="Hou S."/>
            <person name="Lu X."/>
            <person name="Hess W.R."/>
        </authorList>
    </citation>
    <scope>NUCLEOTIDE SEQUENCE [LARGE SCALE GENOMIC DNA]</scope>
    <source>
        <strain evidence="2 3">5.2 s.c.1</strain>
    </source>
</reference>